<protein>
    <submittedName>
        <fullName evidence="3">Uncharacterized protein</fullName>
    </submittedName>
</protein>
<dbReference type="RefSeq" id="WP_075568768.1">
    <property type="nucleotide sequence ID" value="NZ_PZJS01000008.1"/>
</dbReference>
<dbReference type="AlphaFoldDB" id="A0A1Q8SVV1"/>
<evidence type="ECO:0000256" key="2">
    <source>
        <dbReference type="SAM" id="SignalP"/>
    </source>
</evidence>
<name>A0A1Q8SVV1_9GAMM</name>
<evidence type="ECO:0000313" key="3">
    <source>
        <dbReference type="EMBL" id="OLO05547.1"/>
    </source>
</evidence>
<keyword evidence="4" id="KW-1185">Reference proteome</keyword>
<gene>
    <name evidence="3" type="ORF">BTW07_03475</name>
</gene>
<proteinExistence type="predicted"/>
<keyword evidence="2" id="KW-0732">Signal</keyword>
<comment type="caution">
    <text evidence="3">The sequence shown here is derived from an EMBL/GenBank/DDBJ whole genome shotgun (WGS) entry which is preliminary data.</text>
</comment>
<organism evidence="3 4">
    <name type="scientific">Salinicola socius</name>
    <dbReference type="NCBI Taxonomy" id="404433"/>
    <lineage>
        <taxon>Bacteria</taxon>
        <taxon>Pseudomonadati</taxon>
        <taxon>Pseudomonadota</taxon>
        <taxon>Gammaproteobacteria</taxon>
        <taxon>Oceanospirillales</taxon>
        <taxon>Halomonadaceae</taxon>
        <taxon>Salinicola</taxon>
    </lineage>
</organism>
<evidence type="ECO:0000313" key="4">
    <source>
        <dbReference type="Proteomes" id="UP000186878"/>
    </source>
</evidence>
<dbReference type="STRING" id="404433.BTW07_03475"/>
<feature type="signal peptide" evidence="2">
    <location>
        <begin position="1"/>
        <end position="20"/>
    </location>
</feature>
<reference evidence="3 4" key="1">
    <citation type="submission" date="2016-12" db="EMBL/GenBank/DDBJ databases">
        <title>Draft genome sequences of strains Salinicola socius SMB35, Salinicola sp. MH3R3-1 and Chromohalobacter sp. SMB17 from the Verkhnekamsk potash mining region of Russia.</title>
        <authorList>
            <person name="Mavrodi D.V."/>
            <person name="Olsson B.E."/>
            <person name="Korsakova E.S."/>
            <person name="Pyankova A."/>
            <person name="Mavrodi O.V."/>
            <person name="Plotnikova E.G."/>
        </authorList>
    </citation>
    <scope>NUCLEOTIDE SEQUENCE [LARGE SCALE GENOMIC DNA]</scope>
    <source>
        <strain evidence="3 4">SMB35</strain>
    </source>
</reference>
<dbReference type="EMBL" id="MSDO01000003">
    <property type="protein sequence ID" value="OLO05547.1"/>
    <property type="molecule type" value="Genomic_DNA"/>
</dbReference>
<feature type="compositionally biased region" description="Basic and acidic residues" evidence="1">
    <location>
        <begin position="71"/>
        <end position="80"/>
    </location>
</feature>
<dbReference type="PROSITE" id="PS51257">
    <property type="entry name" value="PROKAR_LIPOPROTEIN"/>
    <property type="match status" value="1"/>
</dbReference>
<feature type="chain" id="PRO_5012186756" evidence="2">
    <location>
        <begin position="21"/>
        <end position="100"/>
    </location>
</feature>
<feature type="region of interest" description="Disordered" evidence="1">
    <location>
        <begin position="62"/>
        <end position="83"/>
    </location>
</feature>
<sequence length="100" mass="11316">MRRALILFISFLLLAGCVSATPRLTATNFLRDSNTCERQSHQIAGEPEYQLCMARLGWPDPQKQTAMQQADDSRNDRNDGFLDDAINGLQFGLQWDLDPD</sequence>
<dbReference type="Proteomes" id="UP000186878">
    <property type="component" value="Unassembled WGS sequence"/>
</dbReference>
<accession>A0A1Q8SVV1</accession>
<evidence type="ECO:0000256" key="1">
    <source>
        <dbReference type="SAM" id="MobiDB-lite"/>
    </source>
</evidence>